<dbReference type="GO" id="GO:0030976">
    <property type="term" value="F:thiamine pyrophosphate binding"/>
    <property type="evidence" value="ECO:0007669"/>
    <property type="project" value="TreeGrafter"/>
</dbReference>
<gene>
    <name evidence="3" type="ORF">EH165_13675</name>
</gene>
<evidence type="ECO:0000256" key="1">
    <source>
        <dbReference type="ARBA" id="ARBA00022729"/>
    </source>
</evidence>
<reference evidence="3 4" key="2">
    <citation type="submission" date="2018-12" db="EMBL/GenBank/DDBJ databases">
        <title>Nakamurella antarcticus sp. nov., isolated from Antarctica South Shetland Islands soil.</title>
        <authorList>
            <person name="Peng F."/>
        </authorList>
    </citation>
    <scope>NUCLEOTIDE SEQUENCE [LARGE SCALE GENOMIC DNA]</scope>
    <source>
        <strain evidence="3 4">S14-144</strain>
    </source>
</reference>
<dbReference type="OrthoDB" id="366726at2"/>
<reference evidence="3 4" key="1">
    <citation type="submission" date="2018-11" db="EMBL/GenBank/DDBJ databases">
        <authorList>
            <person name="Da X."/>
        </authorList>
    </citation>
    <scope>NUCLEOTIDE SEQUENCE [LARGE SCALE GENOMIC DNA]</scope>
    <source>
        <strain evidence="3 4">S14-144</strain>
    </source>
</reference>
<dbReference type="AlphaFoldDB" id="A0A3G8ZS59"/>
<accession>A0A3G8ZS59</accession>
<dbReference type="PANTHER" id="PTHR30006:SF2">
    <property type="entry name" value="ABC TRANSPORTER SUBSTRATE-BINDING PROTEIN"/>
    <property type="match status" value="1"/>
</dbReference>
<evidence type="ECO:0000313" key="4">
    <source>
        <dbReference type="Proteomes" id="UP000268084"/>
    </source>
</evidence>
<feature type="region of interest" description="Disordered" evidence="2">
    <location>
        <begin position="1"/>
        <end position="46"/>
    </location>
</feature>
<protein>
    <submittedName>
        <fullName evidence="3">ABC transporter substrate-binding protein</fullName>
    </submittedName>
</protein>
<keyword evidence="1" id="KW-0732">Signal</keyword>
<dbReference type="GO" id="GO:0030975">
    <property type="term" value="F:thiamine binding"/>
    <property type="evidence" value="ECO:0007669"/>
    <property type="project" value="TreeGrafter"/>
</dbReference>
<dbReference type="PANTHER" id="PTHR30006">
    <property type="entry name" value="THIAMINE-BINDING PERIPLASMIC PROTEIN-RELATED"/>
    <property type="match status" value="1"/>
</dbReference>
<dbReference type="KEGG" id="nak:EH165_13675"/>
<dbReference type="Pfam" id="PF13343">
    <property type="entry name" value="SBP_bac_6"/>
    <property type="match status" value="1"/>
</dbReference>
<dbReference type="EMBL" id="CP034170">
    <property type="protein sequence ID" value="AZI59625.1"/>
    <property type="molecule type" value="Genomic_DNA"/>
</dbReference>
<dbReference type="GO" id="GO:0030288">
    <property type="term" value="C:outer membrane-bounded periplasmic space"/>
    <property type="evidence" value="ECO:0007669"/>
    <property type="project" value="TreeGrafter"/>
</dbReference>
<evidence type="ECO:0000256" key="2">
    <source>
        <dbReference type="SAM" id="MobiDB-lite"/>
    </source>
</evidence>
<sequence length="389" mass="40171">MSSSTSAAAPAASSSTSAAAPASSSSEAASSAAPTSDASSSAAPAAMGDAKKATSLADFGGMAGLEAAANKEGKLNVIALPRDWANYGAVLDAFMAKYPGIKVEEQAPNSSSKEEIAAAEINKGTDKAPDVFDLGTSVTLGSLDKFAPYKVAAWDKIPELNKEATGLWTSDYTGIMAVGYNSTKFGEITSLDQLFDPKFKGVVAVNGNPNEAGAAYNGVVMASLANGGSLDDITPGVNYFKKLNDAGNMFLGDVTSAVVTQGEVGVVIDWSYLQTGYAQGMSAEGTDWKTFVPEGAAIGSYYNQAINLDAPNPAAARLWQEFLYTPEAQNLWLAGGARPILLDTMIKDKTVDQASLDALGGATPPVSQTAAQTEKSKADLLVQWKQITG</sequence>
<dbReference type="SUPFAM" id="SSF53850">
    <property type="entry name" value="Periplasmic binding protein-like II"/>
    <property type="match status" value="1"/>
</dbReference>
<evidence type="ECO:0000313" key="3">
    <source>
        <dbReference type="EMBL" id="AZI59625.1"/>
    </source>
</evidence>
<name>A0A3G8ZS59_9ACTN</name>
<proteinExistence type="predicted"/>
<dbReference type="GO" id="GO:0015888">
    <property type="term" value="P:thiamine transport"/>
    <property type="evidence" value="ECO:0007669"/>
    <property type="project" value="TreeGrafter"/>
</dbReference>
<dbReference type="Proteomes" id="UP000268084">
    <property type="component" value="Chromosome"/>
</dbReference>
<dbReference type="Gene3D" id="3.40.190.10">
    <property type="entry name" value="Periplasmic binding protein-like II"/>
    <property type="match status" value="2"/>
</dbReference>
<organism evidence="3 4">
    <name type="scientific">Nakamurella antarctica</name>
    <dbReference type="NCBI Taxonomy" id="1902245"/>
    <lineage>
        <taxon>Bacteria</taxon>
        <taxon>Bacillati</taxon>
        <taxon>Actinomycetota</taxon>
        <taxon>Actinomycetes</taxon>
        <taxon>Nakamurellales</taxon>
        <taxon>Nakamurellaceae</taxon>
        <taxon>Nakamurella</taxon>
    </lineage>
</organism>
<keyword evidence="4" id="KW-1185">Reference proteome</keyword>